<feature type="repeat" description="TPR" evidence="1">
    <location>
        <begin position="872"/>
        <end position="905"/>
    </location>
</feature>
<name>A0A5C6BVX7_9BACT</name>
<keyword evidence="3" id="KW-1185">Reference proteome</keyword>
<gene>
    <name evidence="2" type="ORF">Poly21_36450</name>
</gene>
<comment type="caution">
    <text evidence="2">The sequence shown here is derived from an EMBL/GenBank/DDBJ whole genome shotgun (WGS) entry which is preliminary data.</text>
</comment>
<dbReference type="InterPro" id="IPR019734">
    <property type="entry name" value="TPR_rpt"/>
</dbReference>
<organism evidence="2 3">
    <name type="scientific">Allorhodopirellula heiligendammensis</name>
    <dbReference type="NCBI Taxonomy" id="2714739"/>
    <lineage>
        <taxon>Bacteria</taxon>
        <taxon>Pseudomonadati</taxon>
        <taxon>Planctomycetota</taxon>
        <taxon>Planctomycetia</taxon>
        <taxon>Pirellulales</taxon>
        <taxon>Pirellulaceae</taxon>
        <taxon>Allorhodopirellula</taxon>
    </lineage>
</organism>
<reference evidence="2 3" key="1">
    <citation type="journal article" date="2020" name="Antonie Van Leeuwenhoek">
        <title>Rhodopirellula heiligendammensis sp. nov., Rhodopirellula pilleata sp. nov., and Rhodopirellula solitaria sp. nov. isolated from natural or artificial marine surfaces in Northern Germany and California, USA, and emended description of the genus Rhodopirellula.</title>
        <authorList>
            <person name="Kallscheuer N."/>
            <person name="Wiegand S."/>
            <person name="Jogler M."/>
            <person name="Boedeker C."/>
            <person name="Peeters S.H."/>
            <person name="Rast P."/>
            <person name="Heuer A."/>
            <person name="Jetten M.S.M."/>
            <person name="Rohde M."/>
            <person name="Jogler C."/>
        </authorList>
    </citation>
    <scope>NUCLEOTIDE SEQUENCE [LARGE SCALE GENOMIC DNA]</scope>
    <source>
        <strain evidence="2 3">Poly21</strain>
    </source>
</reference>
<dbReference type="Proteomes" id="UP000319908">
    <property type="component" value="Unassembled WGS sequence"/>
</dbReference>
<dbReference type="AlphaFoldDB" id="A0A5C6BVX7"/>
<dbReference type="SUPFAM" id="SSF48452">
    <property type="entry name" value="TPR-like"/>
    <property type="match status" value="2"/>
</dbReference>
<accession>A0A5C6BVX7</accession>
<dbReference type="PROSITE" id="PS50005">
    <property type="entry name" value="TPR"/>
    <property type="match status" value="1"/>
</dbReference>
<keyword evidence="1" id="KW-0802">TPR repeat</keyword>
<evidence type="ECO:0000313" key="3">
    <source>
        <dbReference type="Proteomes" id="UP000319908"/>
    </source>
</evidence>
<dbReference type="Gene3D" id="1.25.40.10">
    <property type="entry name" value="Tetratricopeptide repeat domain"/>
    <property type="match status" value="2"/>
</dbReference>
<evidence type="ECO:0000256" key="1">
    <source>
        <dbReference type="PROSITE-ProRule" id="PRU00339"/>
    </source>
</evidence>
<evidence type="ECO:0000313" key="2">
    <source>
        <dbReference type="EMBL" id="TWU16440.1"/>
    </source>
</evidence>
<evidence type="ECO:0008006" key="4">
    <source>
        <dbReference type="Google" id="ProtNLM"/>
    </source>
</evidence>
<dbReference type="EMBL" id="SJPU01000002">
    <property type="protein sequence ID" value="TWU16440.1"/>
    <property type="molecule type" value="Genomic_DNA"/>
</dbReference>
<sequence length="1036" mass="113253">MPNSPDTSVEFVSRSIFPMPRSPHVVQSLLPRRSGHHVGSLISRLAVSVLTLGFVGAMGSSPVLAQGEPAADFVKRLRAAEYYDLAIKYLDRLDQYPGVDSAFMTTVPLEKAQTYIESAGVARSVERRDEAFAEAEVQLQAFLKNHPDNPRASEAHAQLGKLRLFRGSQLMIGELDQGKRKQAREQFEAAAETFNDIIATLKGKLEQMKVADIDRDKEPEKAALRDRYRGEFLMALQNAGEAKMLAAETYKDPAKEAPKLLEQALESYTDLSEKYDNYVLGAGAFYARGKVEQLLGKRDQAFESYTRMLEQDDAPEFRDAKVGATAGLISLMLSGEKKDYAAAIEAGEPMETSLRPNEQRTQIAQDLRVELARAYLAKNADEKNNKPNERKRALSEARKLLMQAKKIPGTHDESTMKLLADIGIDATSTEAVTELPTADDPLDFAAALASARELFQTQQLLSDQLESLKKQEGSDKQIEDLSASLNSMRETGIVILRRGLSMINADTEAAEINEARQFLAFLLLQEEYYRDSFVMGSSLARFAPGTDIGLSGGLIALNSAQQIISAEGTGSNFWVGQIKELGDFLVQKWPDNPKAASAQGISIAMALKKGDLADAKAMIDAMPASPGKAQYQRTLGLFFWNESLRLLSEEKEQPANEQLTQAAKELTTGLNQIQGGLVDADAMNAALILAKIRLRQDKPDDAVKVLDHPKYGPIKLLSKLEAPSQDFLFDLYRTELQAVAGQMTASGGDQEKLLARASQAIDQLQKTAQGGEGKKKLVATFRALAVDIQAQIENAPPARQEKLIDAFNVFLSRIAGISQDDTTLLWVGQTMLGMAESAMPEGQVKAAGQTADLLKTSITTFQALKKKPNASDTIPYMLGKAMRLQGDYSGALKEFREILKAKPTMIDAQEEAALTYQQWAAVLPAKYKADAYEAAVAGGKNGTIWGWGKISVMTQRSPAFRERFFNARYHLAECRFLQGQAAGDPKLSKSAAGVITGLVGLYPDMGGPDQFKKFDSLLKKIQAALGEPSVGLAKPS</sequence>
<proteinExistence type="predicted"/>
<dbReference type="InterPro" id="IPR011990">
    <property type="entry name" value="TPR-like_helical_dom_sf"/>
</dbReference>
<protein>
    <recommendedName>
        <fullName evidence="4">Tetratricopeptide repeat protein</fullName>
    </recommendedName>
</protein>